<dbReference type="Proteomes" id="UP000315439">
    <property type="component" value="Unassembled WGS sequence"/>
</dbReference>
<dbReference type="InterPro" id="IPR058515">
    <property type="entry name" value="DUF8202"/>
</dbReference>
<evidence type="ECO:0000259" key="3">
    <source>
        <dbReference type="Pfam" id="PF26628"/>
    </source>
</evidence>
<keyword evidence="5" id="KW-1185">Reference proteome</keyword>
<dbReference type="EMBL" id="VIKS01000009">
    <property type="protein sequence ID" value="TQV86854.1"/>
    <property type="molecule type" value="Genomic_DNA"/>
</dbReference>
<feature type="region of interest" description="Disordered" evidence="1">
    <location>
        <begin position="50"/>
        <end position="71"/>
    </location>
</feature>
<dbReference type="SUPFAM" id="SSF49899">
    <property type="entry name" value="Concanavalin A-like lectins/glucanases"/>
    <property type="match status" value="1"/>
</dbReference>
<keyword evidence="2" id="KW-0732">Signal</keyword>
<evidence type="ECO:0000256" key="1">
    <source>
        <dbReference type="SAM" id="MobiDB-lite"/>
    </source>
</evidence>
<dbReference type="RefSeq" id="WP_142894272.1">
    <property type="nucleotide sequence ID" value="NZ_ML660165.1"/>
</dbReference>
<dbReference type="Gene3D" id="2.60.120.200">
    <property type="match status" value="1"/>
</dbReference>
<name>A0A545UBL2_9GAMM</name>
<evidence type="ECO:0000313" key="5">
    <source>
        <dbReference type="Proteomes" id="UP000315439"/>
    </source>
</evidence>
<gene>
    <name evidence="4" type="ORF">FLL46_13635</name>
</gene>
<dbReference type="InterPro" id="IPR013320">
    <property type="entry name" value="ConA-like_dom_sf"/>
</dbReference>
<feature type="signal peptide" evidence="2">
    <location>
        <begin position="1"/>
        <end position="25"/>
    </location>
</feature>
<feature type="domain" description="DUF8202" evidence="3">
    <location>
        <begin position="249"/>
        <end position="284"/>
    </location>
</feature>
<reference evidence="4 5" key="1">
    <citation type="submission" date="2019-07" db="EMBL/GenBank/DDBJ databases">
        <title>Draft genome for Aliikangiella sp. M105.</title>
        <authorList>
            <person name="Wang G."/>
        </authorList>
    </citation>
    <scope>NUCLEOTIDE SEQUENCE [LARGE SCALE GENOMIC DNA]</scope>
    <source>
        <strain evidence="4 5">M105</strain>
    </source>
</reference>
<feature type="chain" id="PRO_5022032370" description="DUF8202 domain-containing protein" evidence="2">
    <location>
        <begin position="26"/>
        <end position="285"/>
    </location>
</feature>
<evidence type="ECO:0000313" key="4">
    <source>
        <dbReference type="EMBL" id="TQV86854.1"/>
    </source>
</evidence>
<evidence type="ECO:0000256" key="2">
    <source>
        <dbReference type="SAM" id="SignalP"/>
    </source>
</evidence>
<comment type="caution">
    <text evidence="4">The sequence shown here is derived from an EMBL/GenBank/DDBJ whole genome shotgun (WGS) entry which is preliminary data.</text>
</comment>
<proteinExistence type="predicted"/>
<dbReference type="OrthoDB" id="2582440at2"/>
<protein>
    <recommendedName>
        <fullName evidence="3">DUF8202 domain-containing protein</fullName>
    </recommendedName>
</protein>
<dbReference type="AlphaFoldDB" id="A0A545UBL2"/>
<dbReference type="Pfam" id="PF26628">
    <property type="entry name" value="DUF8202"/>
    <property type="match status" value="1"/>
</dbReference>
<accession>A0A545UBL2</accession>
<sequence>MERAVKVFCHFFLWLLITHSLLIQAAGPGGVETNLQLWLKADAGITESGGSISSWADQSPNAKNGTQASSTEQPTFISNKMNFNPSVEFNATTQTDGDYLEGPDGLGVDDTTTLTTFFVMQQDNVVDSVDDFFTFATDDASGDHRFGIFNSGTSIVIRDSTFGWVFVADGLSVNIPTAGAPMLLTSYYDGATYTFTESVSNVSASDTETLGIDGDNGASAYRIGRDANDSFDGDIMEVAIFERTLPANEINQVQSYLALKYGMTLPTSVTNYVNSGGSNIWTDTT</sequence>
<organism evidence="4 5">
    <name type="scientific">Aliikangiella coralliicola</name>
    <dbReference type="NCBI Taxonomy" id="2592383"/>
    <lineage>
        <taxon>Bacteria</taxon>
        <taxon>Pseudomonadati</taxon>
        <taxon>Pseudomonadota</taxon>
        <taxon>Gammaproteobacteria</taxon>
        <taxon>Oceanospirillales</taxon>
        <taxon>Pleioneaceae</taxon>
        <taxon>Aliikangiella</taxon>
    </lineage>
</organism>